<proteinExistence type="predicted"/>
<gene>
    <name evidence="1" type="ORF">STAS_31822</name>
</gene>
<reference evidence="2" key="1">
    <citation type="journal article" date="2019" name="Curr. Biol.">
        <title>Genome Sequence of Striga asiatica Provides Insight into the Evolution of Plant Parasitism.</title>
        <authorList>
            <person name="Yoshida S."/>
            <person name="Kim S."/>
            <person name="Wafula E.K."/>
            <person name="Tanskanen J."/>
            <person name="Kim Y.M."/>
            <person name="Honaas L."/>
            <person name="Yang Z."/>
            <person name="Spallek T."/>
            <person name="Conn C.E."/>
            <person name="Ichihashi Y."/>
            <person name="Cheong K."/>
            <person name="Cui S."/>
            <person name="Der J.P."/>
            <person name="Gundlach H."/>
            <person name="Jiao Y."/>
            <person name="Hori C."/>
            <person name="Ishida J.K."/>
            <person name="Kasahara H."/>
            <person name="Kiba T."/>
            <person name="Kim M.S."/>
            <person name="Koo N."/>
            <person name="Laohavisit A."/>
            <person name="Lee Y.H."/>
            <person name="Lumba S."/>
            <person name="McCourt P."/>
            <person name="Mortimer J.C."/>
            <person name="Mutuku J.M."/>
            <person name="Nomura T."/>
            <person name="Sasaki-Sekimoto Y."/>
            <person name="Seto Y."/>
            <person name="Wang Y."/>
            <person name="Wakatake T."/>
            <person name="Sakakibara H."/>
            <person name="Demura T."/>
            <person name="Yamaguchi S."/>
            <person name="Yoneyama K."/>
            <person name="Manabe R.I."/>
            <person name="Nelson D.C."/>
            <person name="Schulman A.H."/>
            <person name="Timko M.P."/>
            <person name="dePamphilis C.W."/>
            <person name="Choi D."/>
            <person name="Shirasu K."/>
        </authorList>
    </citation>
    <scope>NUCLEOTIDE SEQUENCE [LARGE SCALE GENOMIC DNA]</scope>
    <source>
        <strain evidence="2">cv. UVA1</strain>
    </source>
</reference>
<keyword evidence="2" id="KW-1185">Reference proteome</keyword>
<sequence length="144" mass="15659">MPNRKYILTANLDSKIQIKEIVLTQGRSGIGSRQRKEGNNCHDCAVKWSVDQGTAIDCLINLTLTLYNSKTGNPLNGAPCSFLAHRERGILRHSLSPSSFSDPKPSFSAPTIGDSGVFQQPPSTFSLMLMNFSSDSRSLSLSPS</sequence>
<accession>A0A5A7R940</accession>
<comment type="caution">
    <text evidence="1">The sequence shown here is derived from an EMBL/GenBank/DDBJ whole genome shotgun (WGS) entry which is preliminary data.</text>
</comment>
<dbReference type="Proteomes" id="UP000325081">
    <property type="component" value="Unassembled WGS sequence"/>
</dbReference>
<dbReference type="EMBL" id="BKCP01011070">
    <property type="protein sequence ID" value="GER54245.1"/>
    <property type="molecule type" value="Genomic_DNA"/>
</dbReference>
<name>A0A5A7R940_STRAF</name>
<organism evidence="1 2">
    <name type="scientific">Striga asiatica</name>
    <name type="common">Asiatic witchweed</name>
    <name type="synonym">Buchnera asiatica</name>
    <dbReference type="NCBI Taxonomy" id="4170"/>
    <lineage>
        <taxon>Eukaryota</taxon>
        <taxon>Viridiplantae</taxon>
        <taxon>Streptophyta</taxon>
        <taxon>Embryophyta</taxon>
        <taxon>Tracheophyta</taxon>
        <taxon>Spermatophyta</taxon>
        <taxon>Magnoliopsida</taxon>
        <taxon>eudicotyledons</taxon>
        <taxon>Gunneridae</taxon>
        <taxon>Pentapetalae</taxon>
        <taxon>asterids</taxon>
        <taxon>lamiids</taxon>
        <taxon>Lamiales</taxon>
        <taxon>Orobanchaceae</taxon>
        <taxon>Buchnereae</taxon>
        <taxon>Striga</taxon>
    </lineage>
</organism>
<evidence type="ECO:0000313" key="2">
    <source>
        <dbReference type="Proteomes" id="UP000325081"/>
    </source>
</evidence>
<protein>
    <submittedName>
        <fullName evidence="1">Pyrimidine biosynthesis enzyme THI5</fullName>
    </submittedName>
</protein>
<evidence type="ECO:0000313" key="1">
    <source>
        <dbReference type="EMBL" id="GER54245.1"/>
    </source>
</evidence>
<dbReference type="AlphaFoldDB" id="A0A5A7R940"/>